<reference evidence="1 2" key="1">
    <citation type="submission" date="2024-03" db="EMBL/GenBank/DDBJ databases">
        <title>Community enrichment and isolation of bacterial strains for fucoidan degradation.</title>
        <authorList>
            <person name="Sichert A."/>
        </authorList>
    </citation>
    <scope>NUCLEOTIDE SEQUENCE [LARGE SCALE GENOMIC DNA]</scope>
    <source>
        <strain evidence="1 2">AS76</strain>
    </source>
</reference>
<keyword evidence="2" id="KW-1185">Reference proteome</keyword>
<dbReference type="EMBL" id="JBBMRA010000004">
    <property type="protein sequence ID" value="MEM5535927.1"/>
    <property type="molecule type" value="Genomic_DNA"/>
</dbReference>
<name>A0ABU9TQN7_9GAMM</name>
<gene>
    <name evidence="1" type="ORF">WNY58_05935</name>
</gene>
<dbReference type="Proteomes" id="UP001449225">
    <property type="component" value="Unassembled WGS sequence"/>
</dbReference>
<protein>
    <recommendedName>
        <fullName evidence="3">VacJ</fullName>
    </recommendedName>
</protein>
<evidence type="ECO:0008006" key="3">
    <source>
        <dbReference type="Google" id="ProtNLM"/>
    </source>
</evidence>
<organism evidence="1 2">
    <name type="scientific">Neptuniibacter pectenicola</name>
    <dbReference type="NCBI Taxonomy" id="1806669"/>
    <lineage>
        <taxon>Bacteria</taxon>
        <taxon>Pseudomonadati</taxon>
        <taxon>Pseudomonadota</taxon>
        <taxon>Gammaproteobacteria</taxon>
        <taxon>Oceanospirillales</taxon>
        <taxon>Oceanospirillaceae</taxon>
        <taxon>Neptuniibacter</taxon>
    </lineage>
</organism>
<accession>A0ABU9TQN7</accession>
<evidence type="ECO:0000313" key="1">
    <source>
        <dbReference type="EMBL" id="MEM5535927.1"/>
    </source>
</evidence>
<evidence type="ECO:0000313" key="2">
    <source>
        <dbReference type="Proteomes" id="UP001449225"/>
    </source>
</evidence>
<proteinExistence type="predicted"/>
<dbReference type="RefSeq" id="WP_067985264.1">
    <property type="nucleotide sequence ID" value="NZ_CAXBCE010000022.1"/>
</dbReference>
<sequence>MKLLNRSAFVVLPKEPFANWTNSLDVDADGLHQCLSLEEQRREGTVYLIEEVNSEADFSQVLLQQWLHIFQNELSAWDELGDYWPHELTYELFKQWFDVYPQIMTIDLSAQPLMMANLDEL</sequence>
<comment type="caution">
    <text evidence="1">The sequence shown here is derived from an EMBL/GenBank/DDBJ whole genome shotgun (WGS) entry which is preliminary data.</text>
</comment>